<dbReference type="Pfam" id="PF04379">
    <property type="entry name" value="DUF525"/>
    <property type="match status" value="1"/>
</dbReference>
<dbReference type="Pfam" id="PF08755">
    <property type="entry name" value="YccV-like"/>
    <property type="match status" value="1"/>
</dbReference>
<dbReference type="PANTHER" id="PTHR14289:SF16">
    <property type="entry name" value="POLYMERASE DELTA-INTERACTING PROTEIN 2"/>
    <property type="match status" value="1"/>
</dbReference>
<dbReference type="GO" id="GO:0070987">
    <property type="term" value="P:error-free translesion synthesis"/>
    <property type="evidence" value="ECO:0007669"/>
    <property type="project" value="TreeGrafter"/>
</dbReference>
<proteinExistence type="predicted"/>
<dbReference type="SMART" id="SM00992">
    <property type="entry name" value="YccV-like"/>
    <property type="match status" value="1"/>
</dbReference>
<dbReference type="PROSITE" id="PS51087">
    <property type="entry name" value="APAG"/>
    <property type="match status" value="1"/>
</dbReference>
<dbReference type="PANTHER" id="PTHR14289">
    <property type="entry name" value="F-BOX ONLY PROTEIN 3"/>
    <property type="match status" value="1"/>
</dbReference>
<dbReference type="EMBL" id="CATQJA010002662">
    <property type="protein sequence ID" value="CAJ0580731.1"/>
    <property type="molecule type" value="Genomic_DNA"/>
</dbReference>
<name>A0AA36D4U7_9BILA</name>
<dbReference type="InterPro" id="IPR011722">
    <property type="entry name" value="Hemimethylated_DNA-bd_dom"/>
</dbReference>
<dbReference type="GO" id="GO:0042645">
    <property type="term" value="C:mitochondrial nucleoid"/>
    <property type="evidence" value="ECO:0007669"/>
    <property type="project" value="TreeGrafter"/>
</dbReference>
<dbReference type="InterPro" id="IPR036767">
    <property type="entry name" value="ApaG_sf"/>
</dbReference>
<dbReference type="GO" id="GO:0005634">
    <property type="term" value="C:nucleus"/>
    <property type="evidence" value="ECO:0007669"/>
    <property type="project" value="TreeGrafter"/>
</dbReference>
<feature type="domain" description="ApaG" evidence="1">
    <location>
        <begin position="203"/>
        <end position="328"/>
    </location>
</feature>
<feature type="non-terminal residue" evidence="2">
    <location>
        <position position="338"/>
    </location>
</feature>
<gene>
    <name evidence="2" type="ORF">MSPICULIGERA_LOCUS18919</name>
</gene>
<dbReference type="InterPro" id="IPR036623">
    <property type="entry name" value="Hemimethylated_DNA-bd_sf"/>
</dbReference>
<evidence type="ECO:0000259" key="1">
    <source>
        <dbReference type="PROSITE" id="PS51087"/>
    </source>
</evidence>
<evidence type="ECO:0000313" key="2">
    <source>
        <dbReference type="EMBL" id="CAJ0580731.1"/>
    </source>
</evidence>
<protein>
    <recommendedName>
        <fullName evidence="1">ApaG domain-containing protein</fullName>
    </recommendedName>
</protein>
<dbReference type="GO" id="GO:0003677">
    <property type="term" value="F:DNA binding"/>
    <property type="evidence" value="ECO:0007669"/>
    <property type="project" value="InterPro"/>
</dbReference>
<keyword evidence="3" id="KW-1185">Reference proteome</keyword>
<dbReference type="Gene3D" id="2.60.40.1470">
    <property type="entry name" value="ApaG domain"/>
    <property type="match status" value="1"/>
</dbReference>
<evidence type="ECO:0000313" key="3">
    <source>
        <dbReference type="Proteomes" id="UP001177023"/>
    </source>
</evidence>
<reference evidence="2" key="1">
    <citation type="submission" date="2023-06" db="EMBL/GenBank/DDBJ databases">
        <authorList>
            <person name="Delattre M."/>
        </authorList>
    </citation>
    <scope>NUCLEOTIDE SEQUENCE</scope>
    <source>
        <strain evidence="2">AF72</strain>
    </source>
</reference>
<organism evidence="2 3">
    <name type="scientific">Mesorhabditis spiculigera</name>
    <dbReference type="NCBI Taxonomy" id="96644"/>
    <lineage>
        <taxon>Eukaryota</taxon>
        <taxon>Metazoa</taxon>
        <taxon>Ecdysozoa</taxon>
        <taxon>Nematoda</taxon>
        <taxon>Chromadorea</taxon>
        <taxon>Rhabditida</taxon>
        <taxon>Rhabditina</taxon>
        <taxon>Rhabditomorpha</taxon>
        <taxon>Rhabditoidea</taxon>
        <taxon>Rhabditidae</taxon>
        <taxon>Mesorhabditinae</taxon>
        <taxon>Mesorhabditis</taxon>
    </lineage>
</organism>
<accession>A0AA36D4U7</accession>
<dbReference type="Proteomes" id="UP001177023">
    <property type="component" value="Unassembled WGS sequence"/>
</dbReference>
<sequence>MASRIIRNGFRQSSRQFAFSAPSLGRFRSNPPAPVLREIGRMLKRTTAEEGGLYKVGQLFIHRAFAYRGIIVLASECPMEVNDRSGRRGHTEPFYQVLIHRGDWEHMGFPINITSYLGEGGSRQEKILTVIHGMDCVRHADLLPLVATDPRPIEHDLFDRIFECKRDPEAKQDEYKFALHPELEKHAIMNKDNKWLAPCQAYIEKTENIEVMVITFYLGTTMVGGHIKHLWRYVNRITNTTPKSPVILRERSVKVFSLNNMHHLNGIGVVGTPELGMNRPSFQFSSTVEFPHSKGGHLWGRFKMEREDRSVFDVAIPSVLLDSEARLPEPRIVTEEDT</sequence>
<dbReference type="Gene3D" id="2.30.30.390">
    <property type="entry name" value="Hemimethylated DNA-binding domain"/>
    <property type="match status" value="1"/>
</dbReference>
<dbReference type="AlphaFoldDB" id="A0AA36D4U7"/>
<dbReference type="InterPro" id="IPR007474">
    <property type="entry name" value="ApaG_domain"/>
</dbReference>
<comment type="caution">
    <text evidence="2">The sequence shown here is derived from an EMBL/GenBank/DDBJ whole genome shotgun (WGS) entry which is preliminary data.</text>
</comment>
<dbReference type="SUPFAM" id="SSF141255">
    <property type="entry name" value="YccV-like"/>
    <property type="match status" value="1"/>
</dbReference>
<dbReference type="SUPFAM" id="SSF110069">
    <property type="entry name" value="ApaG-like"/>
    <property type="match status" value="1"/>
</dbReference>